<evidence type="ECO:0000313" key="3">
    <source>
        <dbReference type="Proteomes" id="UP001501170"/>
    </source>
</evidence>
<protein>
    <recommendedName>
        <fullName evidence="4">Secreted protein</fullName>
    </recommendedName>
</protein>
<keyword evidence="1" id="KW-0732">Signal</keyword>
<evidence type="ECO:0000313" key="2">
    <source>
        <dbReference type="EMBL" id="GAA2378029.1"/>
    </source>
</evidence>
<feature type="chain" id="PRO_5046888492" description="Secreted protein" evidence="1">
    <location>
        <begin position="33"/>
        <end position="144"/>
    </location>
</feature>
<name>A0ABN3HEQ8_9ACTN</name>
<organism evidence="2 3">
    <name type="scientific">Gordonia cholesterolivorans</name>
    <dbReference type="NCBI Taxonomy" id="559625"/>
    <lineage>
        <taxon>Bacteria</taxon>
        <taxon>Bacillati</taxon>
        <taxon>Actinomycetota</taxon>
        <taxon>Actinomycetes</taxon>
        <taxon>Mycobacteriales</taxon>
        <taxon>Gordoniaceae</taxon>
        <taxon>Gordonia</taxon>
    </lineage>
</organism>
<evidence type="ECO:0000256" key="1">
    <source>
        <dbReference type="SAM" id="SignalP"/>
    </source>
</evidence>
<keyword evidence="3" id="KW-1185">Reference proteome</keyword>
<gene>
    <name evidence="2" type="ORF">GCM10009855_16930</name>
</gene>
<sequence>MIEQGLRRRLTLAAAVAGSVVAATVGAGTASAAPVQPFAIQPASFGNPNGSFDVPPIHCGLESGPGAGQVTVTGTLSERWGCLPFGRVWWLNTATGATGAARMSAGLNDHPAQAVLHTGRGRIVVTLMAAGGVVTPGFATVDVR</sequence>
<accession>A0ABN3HEQ8</accession>
<reference evidence="2 3" key="1">
    <citation type="journal article" date="2019" name="Int. J. Syst. Evol. Microbiol.">
        <title>The Global Catalogue of Microorganisms (GCM) 10K type strain sequencing project: providing services to taxonomists for standard genome sequencing and annotation.</title>
        <authorList>
            <consortium name="The Broad Institute Genomics Platform"/>
            <consortium name="The Broad Institute Genome Sequencing Center for Infectious Disease"/>
            <person name="Wu L."/>
            <person name="Ma J."/>
        </authorList>
    </citation>
    <scope>NUCLEOTIDE SEQUENCE [LARGE SCALE GENOMIC DNA]</scope>
    <source>
        <strain evidence="2 3">JCM 16227</strain>
    </source>
</reference>
<dbReference type="Proteomes" id="UP001501170">
    <property type="component" value="Unassembled WGS sequence"/>
</dbReference>
<dbReference type="EMBL" id="BAAARB010000007">
    <property type="protein sequence ID" value="GAA2378029.1"/>
    <property type="molecule type" value="Genomic_DNA"/>
</dbReference>
<evidence type="ECO:0008006" key="4">
    <source>
        <dbReference type="Google" id="ProtNLM"/>
    </source>
</evidence>
<proteinExistence type="predicted"/>
<dbReference type="RefSeq" id="WP_006898060.1">
    <property type="nucleotide sequence ID" value="NZ_BAAARB010000007.1"/>
</dbReference>
<comment type="caution">
    <text evidence="2">The sequence shown here is derived from an EMBL/GenBank/DDBJ whole genome shotgun (WGS) entry which is preliminary data.</text>
</comment>
<feature type="signal peptide" evidence="1">
    <location>
        <begin position="1"/>
        <end position="32"/>
    </location>
</feature>